<dbReference type="InterPro" id="IPR018619">
    <property type="entry name" value="Hyccin"/>
</dbReference>
<dbReference type="Pfam" id="PF11852">
    <property type="entry name" value="Pullul_strch_C"/>
    <property type="match status" value="1"/>
</dbReference>
<name>A0A8X8XCL5_SALSN</name>
<comment type="caution">
    <text evidence="9">The sequence shown here is derived from an EMBL/GenBank/DDBJ whole genome shotgun (WGS) entry which is preliminary data.</text>
</comment>
<dbReference type="InterPro" id="IPR017853">
    <property type="entry name" value="GH"/>
</dbReference>
<dbReference type="GO" id="GO:0046854">
    <property type="term" value="P:phosphatidylinositol phosphate biosynthetic process"/>
    <property type="evidence" value="ECO:0007669"/>
    <property type="project" value="TreeGrafter"/>
</dbReference>
<evidence type="ECO:0000256" key="4">
    <source>
        <dbReference type="ARBA" id="ARBA00022490"/>
    </source>
</evidence>
<dbReference type="InterPro" id="IPR013783">
    <property type="entry name" value="Ig-like_fold"/>
</dbReference>
<keyword evidence="10" id="KW-1185">Reference proteome</keyword>
<organism evidence="9">
    <name type="scientific">Salvia splendens</name>
    <name type="common">Scarlet sage</name>
    <dbReference type="NCBI Taxonomy" id="180675"/>
    <lineage>
        <taxon>Eukaryota</taxon>
        <taxon>Viridiplantae</taxon>
        <taxon>Streptophyta</taxon>
        <taxon>Embryophyta</taxon>
        <taxon>Tracheophyta</taxon>
        <taxon>Spermatophyta</taxon>
        <taxon>Magnoliopsida</taxon>
        <taxon>eudicotyledons</taxon>
        <taxon>Gunneridae</taxon>
        <taxon>Pentapetalae</taxon>
        <taxon>asterids</taxon>
        <taxon>lamiids</taxon>
        <taxon>Lamiales</taxon>
        <taxon>Lamiaceae</taxon>
        <taxon>Nepetoideae</taxon>
        <taxon>Mentheae</taxon>
        <taxon>Salviinae</taxon>
        <taxon>Salvia</taxon>
        <taxon>Salvia subgen. Calosphace</taxon>
        <taxon>core Calosphace</taxon>
    </lineage>
</organism>
<feature type="domain" description="Alpha-1,6-glucosidases pullulanase-type C-terminal" evidence="7">
    <location>
        <begin position="888"/>
        <end position="1015"/>
    </location>
</feature>
<keyword evidence="4" id="KW-0963">Cytoplasm</keyword>
<dbReference type="SUPFAM" id="SSF51445">
    <property type="entry name" value="(Trans)glycosidases"/>
    <property type="match status" value="2"/>
</dbReference>
<dbReference type="Gene3D" id="3.20.20.80">
    <property type="entry name" value="Glycosidases"/>
    <property type="match status" value="3"/>
</dbReference>
<evidence type="ECO:0000256" key="5">
    <source>
        <dbReference type="ARBA" id="ARBA00023136"/>
    </source>
</evidence>
<dbReference type="Pfam" id="PF09790">
    <property type="entry name" value="Hyccin"/>
    <property type="match status" value="1"/>
</dbReference>
<feature type="domain" description="Pullulanase N2" evidence="8">
    <location>
        <begin position="321"/>
        <end position="448"/>
    </location>
</feature>
<dbReference type="AlphaFoldDB" id="A0A8X8XCL5"/>
<dbReference type="InterPro" id="IPR014756">
    <property type="entry name" value="Ig_E-set"/>
</dbReference>
<keyword evidence="5" id="KW-0472">Membrane</keyword>
<dbReference type="SUPFAM" id="SSF81296">
    <property type="entry name" value="E set domains"/>
    <property type="match status" value="2"/>
</dbReference>
<dbReference type="InterPro" id="IPR040671">
    <property type="entry name" value="Pullulanase_N2"/>
</dbReference>
<keyword evidence="3" id="KW-1003">Cell membrane</keyword>
<evidence type="ECO:0000256" key="2">
    <source>
        <dbReference type="ARBA" id="ARBA00004514"/>
    </source>
</evidence>
<comment type="similarity">
    <text evidence="6">Belongs to the Hyccin family.</text>
</comment>
<proteinExistence type="inferred from homology"/>
<dbReference type="EMBL" id="PNBA02000010">
    <property type="protein sequence ID" value="KAG6410139.1"/>
    <property type="molecule type" value="Genomic_DNA"/>
</dbReference>
<evidence type="ECO:0000256" key="3">
    <source>
        <dbReference type="ARBA" id="ARBA00022475"/>
    </source>
</evidence>
<dbReference type="InterPro" id="IPR013780">
    <property type="entry name" value="Glyco_hydro_b"/>
</dbReference>
<sequence>MTESPAKSDSGGKARTKWGDPFSKGRAAVESLAAILRYFPPHLSSSETPATSLLHDPDVATQISTLLRRPDSGAVNDNLCAWLYDTFHSADPHLQLVVLRFLPTLAGVYLTRAALSKPLPGFESVLLAIYAHETSSRGGLASTVSVPDLAHPSVYHENKTHPAKHASTELHLAVITPVLEPHGTVRSTRRAKIVGVALELYYSRVSLLPVGSKLDFCEFCRVWSGCDAERADGKRGRIGLPWELMQPILRILGHCLFRPAKNYDLFHAAFAACQCMSARAQHDMNAKAMLATASLVKLAQMATDPHADIDHTELPEIMLHSRAFWVGKDTIAWNMDVRDGSCCLYGSKDAALSAVNGKIGGYDVKIKLEQSKERLKAPGTCETLNGKKLYSLAVIEKFPHIHDYKSFQIPPGLDVNSLLKYQLAVAALSSDEECTSITGLQLPGVLDELFSYDGPLGATFSSDSVSLHLLAPTARVNAIPIIFYFSQLQNTDYESFILSFDAEGPVTWDGCYYVYEVYVYHPSTLQITKCIANDPYARGLSADGRRTLFVNVASEALKPESWDHLVDEKPDLLSFSDISIYELHVRDFSASDDTVPSKFRGGYLAFTCPARSMLQNLVKENDGVEGSSIYIYGEGWNFGEVAGNGRGVNASQFNISGTVIGRYNFNDRIRDAVLGGSHFGPVLQQGFATGLLVEPNDLDHGSKSTMAHMLAVSKDHIQYLFSSSVRNYCVMTHPSSCFIRQVGMAANLKDYVLTNHEGHEVTFSSAIDLLIFCYVNHNTYLPTFCHHKDPCSLSLATKQVKGCEVSTHNGLPVAYASSPIETVNYVSAHDNETLFDIVSLKVTLIFCLHRELLLTTAELLTWRNMTFLKLLFLDNSTTLQVLLSVLKMKIRLADPAYKPQQNHILAALDNFCSLIRIRYSSPLFRLHSKCNSASRMDTNGVPELLQLDPIYSYIIVLINACPTDVTFASPSLRGKDLQLHPVQVNSSDHVVNESTYDSTLGSFRIPSRTTSVLVERRAT</sequence>
<evidence type="ECO:0000259" key="7">
    <source>
        <dbReference type="Pfam" id="PF11852"/>
    </source>
</evidence>
<dbReference type="Gene3D" id="2.60.40.10">
    <property type="entry name" value="Immunoglobulins"/>
    <property type="match status" value="1"/>
</dbReference>
<dbReference type="Pfam" id="PF17967">
    <property type="entry name" value="Pullulanase_N2"/>
    <property type="match status" value="1"/>
</dbReference>
<dbReference type="GO" id="GO:0072659">
    <property type="term" value="P:protein localization to plasma membrane"/>
    <property type="evidence" value="ECO:0007669"/>
    <property type="project" value="TreeGrafter"/>
</dbReference>
<evidence type="ECO:0000313" key="9">
    <source>
        <dbReference type="EMBL" id="KAG6410139.1"/>
    </source>
</evidence>
<dbReference type="SUPFAM" id="SSF51011">
    <property type="entry name" value="Glycosyl hydrolase domain"/>
    <property type="match status" value="1"/>
</dbReference>
<dbReference type="PANTHER" id="PTHR31220:SF10">
    <property type="entry name" value="HYCCIN"/>
    <property type="match status" value="1"/>
</dbReference>
<dbReference type="GO" id="GO:0005829">
    <property type="term" value="C:cytosol"/>
    <property type="evidence" value="ECO:0007669"/>
    <property type="project" value="UniProtKB-SubCell"/>
</dbReference>
<dbReference type="PANTHER" id="PTHR31220">
    <property type="entry name" value="HYCCIN RELATED"/>
    <property type="match status" value="1"/>
</dbReference>
<dbReference type="GO" id="GO:0005886">
    <property type="term" value="C:plasma membrane"/>
    <property type="evidence" value="ECO:0007669"/>
    <property type="project" value="UniProtKB-SubCell"/>
</dbReference>
<comment type="subcellular location">
    <subcellularLocation>
        <location evidence="1">Cell membrane</location>
    </subcellularLocation>
    <subcellularLocation>
        <location evidence="2">Cytoplasm</location>
        <location evidence="2">Cytosol</location>
    </subcellularLocation>
</comment>
<evidence type="ECO:0000313" key="10">
    <source>
        <dbReference type="Proteomes" id="UP000298416"/>
    </source>
</evidence>
<accession>A0A8X8XCL5</accession>
<reference evidence="9" key="2">
    <citation type="submission" date="2020-08" db="EMBL/GenBank/DDBJ databases">
        <title>Plant Genome Project.</title>
        <authorList>
            <person name="Zhang R.-G."/>
        </authorList>
    </citation>
    <scope>NUCLEOTIDE SEQUENCE</scope>
    <source>
        <strain evidence="9">Huo1</strain>
        <tissue evidence="9">Leaf</tissue>
    </source>
</reference>
<dbReference type="Proteomes" id="UP000298416">
    <property type="component" value="Unassembled WGS sequence"/>
</dbReference>
<reference evidence="9" key="1">
    <citation type="submission" date="2018-01" db="EMBL/GenBank/DDBJ databases">
        <authorList>
            <person name="Mao J.F."/>
        </authorList>
    </citation>
    <scope>NUCLEOTIDE SEQUENCE</scope>
    <source>
        <strain evidence="9">Huo1</strain>
        <tissue evidence="9">Leaf</tissue>
    </source>
</reference>
<evidence type="ECO:0000256" key="6">
    <source>
        <dbReference type="ARBA" id="ARBA00034482"/>
    </source>
</evidence>
<gene>
    <name evidence="9" type="ORF">SASPL_128189</name>
</gene>
<dbReference type="Gene3D" id="2.60.40.1130">
    <property type="entry name" value="Rab geranylgeranyltransferase alpha-subunit, insert domain"/>
    <property type="match status" value="1"/>
</dbReference>
<evidence type="ECO:0000256" key="1">
    <source>
        <dbReference type="ARBA" id="ARBA00004236"/>
    </source>
</evidence>
<dbReference type="InterPro" id="IPR024561">
    <property type="entry name" value="Pullul_strch_C"/>
</dbReference>
<protein>
    <submittedName>
        <fullName evidence="9">Uncharacterized protein</fullName>
    </submittedName>
</protein>
<dbReference type="Gene3D" id="2.60.40.1180">
    <property type="entry name" value="Golgi alpha-mannosidase II"/>
    <property type="match status" value="1"/>
</dbReference>
<evidence type="ECO:0000259" key="8">
    <source>
        <dbReference type="Pfam" id="PF17967"/>
    </source>
</evidence>